<dbReference type="OrthoDB" id="594432at2759"/>
<evidence type="ECO:0000256" key="1">
    <source>
        <dbReference type="SAM" id="MobiDB-lite"/>
    </source>
</evidence>
<accession>A0A5J9SZR3</accession>
<sequence>MYSWREPITNPSSASCGWDGKRGGAWVMLDRFVFRRDGGVKPLPENETTAGSSTCIDVPFRVSLDLVPPPAASRINVEWPGGPKANAGSLVAAHRDCILFRLTSIVRSKTSPQYLIFPDDYYIYRLAAADGSSPSLTRLPPSIRAKTDAIGEEPEPDRKSDLKSESESGSGSSESESGEIVVSKEVKWAEKVIQEAYQRRLALGVDVDKEVVPSSLVMQNIGLCSDEASSVVVAELQLNKRKRKVSAELSLLHSDKCGCEWVYMSLPIQCNNHSSGDLHVFWTQATVPFSDHLCWVDYRRGIVLGQDMQKLSPNLSYIPFPRTSSSVHEHKLRSVCATDGGSKLKFIDVVVDKQPRSTGFTIVSYNLVLTEGHMKWEKETSMTSKELWGLQAPGRVPREVPLFPLVSLDKPQIVHLQFSECTDYIDTVTLVTIDMDAKEVISVLPHIKGEQELHGEDADVVEARTSLPQPFLPVTFSRPLNLTRHT</sequence>
<proteinExistence type="predicted"/>
<dbReference type="AlphaFoldDB" id="A0A5J9SZR3"/>
<dbReference type="PANTHER" id="PTHR33074:SF97">
    <property type="entry name" value="DUF1618 DOMAIN-CONTAINING PROTEIN"/>
    <property type="match status" value="1"/>
</dbReference>
<feature type="non-terminal residue" evidence="3">
    <location>
        <position position="1"/>
    </location>
</feature>
<comment type="caution">
    <text evidence="3">The sequence shown here is derived from an EMBL/GenBank/DDBJ whole genome shotgun (WGS) entry which is preliminary data.</text>
</comment>
<name>A0A5J9SZR3_9POAL</name>
<evidence type="ECO:0000259" key="2">
    <source>
        <dbReference type="Pfam" id="PF07762"/>
    </source>
</evidence>
<dbReference type="Pfam" id="PF07762">
    <property type="entry name" value="DUF1618"/>
    <property type="match status" value="1"/>
</dbReference>
<feature type="compositionally biased region" description="Low complexity" evidence="1">
    <location>
        <begin position="167"/>
        <end position="178"/>
    </location>
</feature>
<evidence type="ECO:0000313" key="3">
    <source>
        <dbReference type="EMBL" id="TVU04566.1"/>
    </source>
</evidence>
<reference evidence="3 4" key="1">
    <citation type="journal article" date="2019" name="Sci. Rep.">
        <title>A high-quality genome of Eragrostis curvula grass provides insights into Poaceae evolution and supports new strategies to enhance forage quality.</title>
        <authorList>
            <person name="Carballo J."/>
            <person name="Santos B.A.C.M."/>
            <person name="Zappacosta D."/>
            <person name="Garbus I."/>
            <person name="Selva J.P."/>
            <person name="Gallo C.A."/>
            <person name="Diaz A."/>
            <person name="Albertini E."/>
            <person name="Caccamo M."/>
            <person name="Echenique V."/>
        </authorList>
    </citation>
    <scope>NUCLEOTIDE SEQUENCE [LARGE SCALE GENOMIC DNA]</scope>
    <source>
        <strain evidence="4">cv. Victoria</strain>
        <tissue evidence="3">Leaf</tissue>
    </source>
</reference>
<dbReference type="EMBL" id="RWGY01000051">
    <property type="protein sequence ID" value="TVU04566.1"/>
    <property type="molecule type" value="Genomic_DNA"/>
</dbReference>
<feature type="region of interest" description="Disordered" evidence="1">
    <location>
        <begin position="137"/>
        <end position="178"/>
    </location>
</feature>
<feature type="compositionally biased region" description="Basic and acidic residues" evidence="1">
    <location>
        <begin position="156"/>
        <end position="166"/>
    </location>
</feature>
<dbReference type="PANTHER" id="PTHR33074">
    <property type="entry name" value="EXPRESSED PROTEIN-RELATED"/>
    <property type="match status" value="1"/>
</dbReference>
<gene>
    <name evidence="3" type="ORF">EJB05_47682</name>
</gene>
<dbReference type="Gramene" id="TVU04566">
    <property type="protein sequence ID" value="TVU04566"/>
    <property type="gene ID" value="EJB05_47682"/>
</dbReference>
<organism evidence="3 4">
    <name type="scientific">Eragrostis curvula</name>
    <name type="common">weeping love grass</name>
    <dbReference type="NCBI Taxonomy" id="38414"/>
    <lineage>
        <taxon>Eukaryota</taxon>
        <taxon>Viridiplantae</taxon>
        <taxon>Streptophyta</taxon>
        <taxon>Embryophyta</taxon>
        <taxon>Tracheophyta</taxon>
        <taxon>Spermatophyta</taxon>
        <taxon>Magnoliopsida</taxon>
        <taxon>Liliopsida</taxon>
        <taxon>Poales</taxon>
        <taxon>Poaceae</taxon>
        <taxon>PACMAD clade</taxon>
        <taxon>Chloridoideae</taxon>
        <taxon>Eragrostideae</taxon>
        <taxon>Eragrostidinae</taxon>
        <taxon>Eragrostis</taxon>
    </lineage>
</organism>
<feature type="domain" description="DUF1618" evidence="2">
    <location>
        <begin position="295"/>
        <end position="415"/>
    </location>
</feature>
<evidence type="ECO:0000313" key="4">
    <source>
        <dbReference type="Proteomes" id="UP000324897"/>
    </source>
</evidence>
<dbReference type="Proteomes" id="UP000324897">
    <property type="component" value="Unassembled WGS sequence"/>
</dbReference>
<keyword evidence="4" id="KW-1185">Reference proteome</keyword>
<dbReference type="InterPro" id="IPR011676">
    <property type="entry name" value="DUF1618"/>
</dbReference>
<protein>
    <recommendedName>
        <fullName evidence="2">DUF1618 domain-containing protein</fullName>
    </recommendedName>
</protein>